<comment type="caution">
    <text evidence="2">The sequence shown here is derived from an EMBL/GenBank/DDBJ whole genome shotgun (WGS) entry which is preliminary data.</text>
</comment>
<reference evidence="2 3" key="1">
    <citation type="submission" date="2016-04" db="EMBL/GenBank/DDBJ databases">
        <title>Genome analyses suggest a sexual origin of heterokaryosis in a supposedly ancient asexual fungus.</title>
        <authorList>
            <person name="Ropars J."/>
            <person name="Sedzielewska K."/>
            <person name="Noel J."/>
            <person name="Charron P."/>
            <person name="Farinelli L."/>
            <person name="Marton T."/>
            <person name="Kruger M."/>
            <person name="Pelin A."/>
            <person name="Brachmann A."/>
            <person name="Corradi N."/>
        </authorList>
    </citation>
    <scope>NUCLEOTIDE SEQUENCE [LARGE SCALE GENOMIC DNA]</scope>
    <source>
        <strain evidence="2 3">C2</strain>
    </source>
</reference>
<organism evidence="2 3">
    <name type="scientific">Rhizophagus irregularis</name>
    <dbReference type="NCBI Taxonomy" id="588596"/>
    <lineage>
        <taxon>Eukaryota</taxon>
        <taxon>Fungi</taxon>
        <taxon>Fungi incertae sedis</taxon>
        <taxon>Mucoromycota</taxon>
        <taxon>Glomeromycotina</taxon>
        <taxon>Glomeromycetes</taxon>
        <taxon>Glomerales</taxon>
        <taxon>Glomeraceae</taxon>
        <taxon>Rhizophagus</taxon>
    </lineage>
</organism>
<dbReference type="AlphaFoldDB" id="A0A2N1MUU8"/>
<gene>
    <name evidence="2" type="ORF">RhiirC2_715559</name>
</gene>
<feature type="compositionally biased region" description="Polar residues" evidence="1">
    <location>
        <begin position="87"/>
        <end position="99"/>
    </location>
</feature>
<proteinExistence type="predicted"/>
<dbReference type="Proteomes" id="UP000233469">
    <property type="component" value="Unassembled WGS sequence"/>
</dbReference>
<sequence>MPKNLWKILDYEKYEFLFSENSPESLFLRFICRCCQTDQNKYQMYQDHAIISTIVSTTQSEEINDKIVYMEDLEKRKQLNNDDESENVQSAYNNPELTYNSDNDNNIQSDSSSEYLLSESEKPRNLWKNFDWNKYQAHVNVTSTNFATKSEEINDSVIYMDDLEKRKE</sequence>
<evidence type="ECO:0000256" key="1">
    <source>
        <dbReference type="SAM" id="MobiDB-lite"/>
    </source>
</evidence>
<evidence type="ECO:0000313" key="3">
    <source>
        <dbReference type="Proteomes" id="UP000233469"/>
    </source>
</evidence>
<reference evidence="2 3" key="2">
    <citation type="submission" date="2017-10" db="EMBL/GenBank/DDBJ databases">
        <title>Extensive intraspecific genome diversity in a model arbuscular mycorrhizal fungus.</title>
        <authorList>
            <person name="Chen E.C.H."/>
            <person name="Morin E."/>
            <person name="Baudet D."/>
            <person name="Noel J."/>
            <person name="Ndikumana S."/>
            <person name="Charron P."/>
            <person name="St-Onge C."/>
            <person name="Giorgi J."/>
            <person name="Grigoriev I.V."/>
            <person name="Roux C."/>
            <person name="Martin F.M."/>
            <person name="Corradi N."/>
        </authorList>
    </citation>
    <scope>NUCLEOTIDE SEQUENCE [LARGE SCALE GENOMIC DNA]</scope>
    <source>
        <strain evidence="2 3">C2</strain>
    </source>
</reference>
<dbReference type="EMBL" id="LLXL01001265">
    <property type="protein sequence ID" value="PKK65413.1"/>
    <property type="molecule type" value="Genomic_DNA"/>
</dbReference>
<protein>
    <submittedName>
        <fullName evidence="2">Uncharacterized protein</fullName>
    </submittedName>
</protein>
<feature type="non-terminal residue" evidence="2">
    <location>
        <position position="168"/>
    </location>
</feature>
<feature type="compositionally biased region" description="Low complexity" evidence="1">
    <location>
        <begin position="100"/>
        <end position="114"/>
    </location>
</feature>
<evidence type="ECO:0000313" key="2">
    <source>
        <dbReference type="EMBL" id="PKK65413.1"/>
    </source>
</evidence>
<accession>A0A2N1MUU8</accession>
<feature type="region of interest" description="Disordered" evidence="1">
    <location>
        <begin position="78"/>
        <end position="114"/>
    </location>
</feature>
<name>A0A2N1MUU8_9GLOM</name>